<dbReference type="Proteomes" id="UP001206925">
    <property type="component" value="Unassembled WGS sequence"/>
</dbReference>
<comment type="similarity">
    <text evidence="1">Belongs to the UDP-glycosyltransferase family.</text>
</comment>
<dbReference type="PANTHER" id="PTHR48047:SF45">
    <property type="entry name" value="SCOPOLETIN GLUCOSYLTRANSFERASE-LIKE"/>
    <property type="match status" value="1"/>
</dbReference>
<dbReference type="CDD" id="cd03784">
    <property type="entry name" value="GT1_Gtf-like"/>
    <property type="match status" value="1"/>
</dbReference>
<proteinExistence type="inferred from homology"/>
<name>A0AAD5BS29_AMBAR</name>
<dbReference type="AlphaFoldDB" id="A0AAD5BS29"/>
<dbReference type="SUPFAM" id="SSF53756">
    <property type="entry name" value="UDP-Glycosyltransferase/glycogen phosphorylase"/>
    <property type="match status" value="1"/>
</dbReference>
<keyword evidence="2" id="KW-0328">Glycosyltransferase</keyword>
<organism evidence="4 5">
    <name type="scientific">Ambrosia artemisiifolia</name>
    <name type="common">Common ragweed</name>
    <dbReference type="NCBI Taxonomy" id="4212"/>
    <lineage>
        <taxon>Eukaryota</taxon>
        <taxon>Viridiplantae</taxon>
        <taxon>Streptophyta</taxon>
        <taxon>Embryophyta</taxon>
        <taxon>Tracheophyta</taxon>
        <taxon>Spermatophyta</taxon>
        <taxon>Magnoliopsida</taxon>
        <taxon>eudicotyledons</taxon>
        <taxon>Gunneridae</taxon>
        <taxon>Pentapetalae</taxon>
        <taxon>asterids</taxon>
        <taxon>campanulids</taxon>
        <taxon>Asterales</taxon>
        <taxon>Asteraceae</taxon>
        <taxon>Asteroideae</taxon>
        <taxon>Heliantheae alliance</taxon>
        <taxon>Heliantheae</taxon>
        <taxon>Ambrosia</taxon>
    </lineage>
</organism>
<comment type="caution">
    <text evidence="4">The sequence shown here is derived from an EMBL/GenBank/DDBJ whole genome shotgun (WGS) entry which is preliminary data.</text>
</comment>
<keyword evidence="3" id="KW-0808">Transferase</keyword>
<dbReference type="GO" id="GO:0035251">
    <property type="term" value="F:UDP-glucosyltransferase activity"/>
    <property type="evidence" value="ECO:0007669"/>
    <property type="project" value="TreeGrafter"/>
</dbReference>
<dbReference type="Pfam" id="PF00201">
    <property type="entry name" value="UDPGT"/>
    <property type="match status" value="1"/>
</dbReference>
<evidence type="ECO:0000313" key="5">
    <source>
        <dbReference type="Proteomes" id="UP001206925"/>
    </source>
</evidence>
<evidence type="ECO:0000256" key="1">
    <source>
        <dbReference type="ARBA" id="ARBA00009995"/>
    </source>
</evidence>
<dbReference type="Gene3D" id="3.40.50.2000">
    <property type="entry name" value="Glycogen Phosphorylase B"/>
    <property type="match status" value="1"/>
</dbReference>
<evidence type="ECO:0000313" key="4">
    <source>
        <dbReference type="EMBL" id="KAI7728495.1"/>
    </source>
</evidence>
<accession>A0AAD5BS29</accession>
<dbReference type="InterPro" id="IPR002213">
    <property type="entry name" value="UDP_glucos_trans"/>
</dbReference>
<protein>
    <submittedName>
        <fullName evidence="4">Uncharacterized protein</fullName>
    </submittedName>
</protein>
<keyword evidence="5" id="KW-1185">Reference proteome</keyword>
<evidence type="ECO:0000256" key="3">
    <source>
        <dbReference type="ARBA" id="ARBA00022679"/>
    </source>
</evidence>
<dbReference type="EMBL" id="JAMZMK010011200">
    <property type="protein sequence ID" value="KAI7728495.1"/>
    <property type="molecule type" value="Genomic_DNA"/>
</dbReference>
<gene>
    <name evidence="4" type="ORF">M8C21_016542</name>
</gene>
<dbReference type="PANTHER" id="PTHR48047">
    <property type="entry name" value="GLYCOSYLTRANSFERASE"/>
    <property type="match status" value="1"/>
</dbReference>
<evidence type="ECO:0000256" key="2">
    <source>
        <dbReference type="ARBA" id="ARBA00022676"/>
    </source>
</evidence>
<reference evidence="4" key="1">
    <citation type="submission" date="2022-06" db="EMBL/GenBank/DDBJ databases">
        <title>Uncovering the hologenomic basis of an extraordinary plant invasion.</title>
        <authorList>
            <person name="Bieker V.C."/>
            <person name="Martin M.D."/>
            <person name="Gilbert T."/>
            <person name="Hodgins K."/>
            <person name="Battlay P."/>
            <person name="Petersen B."/>
            <person name="Wilson J."/>
        </authorList>
    </citation>
    <scope>NUCLEOTIDE SEQUENCE</scope>
    <source>
        <strain evidence="4">AA19_3_7</strain>
        <tissue evidence="4">Leaf</tissue>
    </source>
</reference>
<sequence length="154" mass="17090">MVKVTCSQLCEIAMALEACDVIFICVIQNDQEMLIPEGFEARIEAKGKWLIIKGWVPQVLILDHKSVCGFLTHCGWNSLFEGVSSGVAMVAWSVMAKQFYNAKLVTDVLQIGVSIGDVEWSATSTCDGVKREEIERAVARVMDVEDGEDMRMRA</sequence>